<keyword evidence="2 4" id="KW-0547">Nucleotide-binding</keyword>
<dbReference type="InterPro" id="IPR052032">
    <property type="entry name" value="ATP-dep_AA_Ligase"/>
</dbReference>
<dbReference type="Gene3D" id="3.40.50.20">
    <property type="match status" value="1"/>
</dbReference>
<dbReference type="Gene3D" id="3.30.1490.20">
    <property type="entry name" value="ATP-grasp fold, A domain"/>
    <property type="match status" value="1"/>
</dbReference>
<proteinExistence type="predicted"/>
<sequence>MTTARPHIVVLHRWRARYAHYERYIDHREHAVTYVTTDVGTKGVPTEAAEVVVVPTTEDLALVRKEVDGLASRHGHPRSVVALKEDDLLVAAELAQEWGCPGRCPGELAAFRDKYLMANAVRRAGLAVPATREAAGPTEVRAFAEGHGWPVVLKPRVGSSSEGVVRLDSEAGLPALRFTADRPLIVQAHNPWPVYHVDGIFDGQEVLCLRASRYLNTCLDFRGGSTLGSVEEDRPALNQAIGRFTADVLRALTSLPMPFHLEVFVRTAGADAPACTFLEVGARVGGAEIPLLWRDVHGYDLMEAAFRIAIGLPPQPCPPTVETGPEIGGWLLAPAPADRPCAITDITPMTGREPGPYAEDLLSVGDVLPDAAAYYEHVGGRFRFRGRSSADVESAISSTARDFRVTGETCGGMR</sequence>
<name>A0A7W9QD25_9ACTN</name>
<accession>A0A7W9QD25</accession>
<organism evidence="6 7">
    <name type="scientific">Streptomyces zagrosensis</name>
    <dbReference type="NCBI Taxonomy" id="1042984"/>
    <lineage>
        <taxon>Bacteria</taxon>
        <taxon>Bacillati</taxon>
        <taxon>Actinomycetota</taxon>
        <taxon>Actinomycetes</taxon>
        <taxon>Kitasatosporales</taxon>
        <taxon>Streptomycetaceae</taxon>
        <taxon>Streptomyces</taxon>
    </lineage>
</organism>
<dbReference type="EMBL" id="JACHJL010000012">
    <property type="protein sequence ID" value="MBB5937704.1"/>
    <property type="molecule type" value="Genomic_DNA"/>
</dbReference>
<keyword evidence="1" id="KW-0436">Ligase</keyword>
<dbReference type="RefSeq" id="WP_184574829.1">
    <property type="nucleotide sequence ID" value="NZ_JACHJL010000012.1"/>
</dbReference>
<dbReference type="PANTHER" id="PTHR43585">
    <property type="entry name" value="FUMIPYRROLE BIOSYNTHESIS PROTEIN C"/>
    <property type="match status" value="1"/>
</dbReference>
<dbReference type="AlphaFoldDB" id="A0A7W9QD25"/>
<evidence type="ECO:0000313" key="7">
    <source>
        <dbReference type="Proteomes" id="UP000588098"/>
    </source>
</evidence>
<dbReference type="Gene3D" id="3.30.470.20">
    <property type="entry name" value="ATP-grasp fold, B domain"/>
    <property type="match status" value="1"/>
</dbReference>
<dbReference type="InterPro" id="IPR011761">
    <property type="entry name" value="ATP-grasp"/>
</dbReference>
<evidence type="ECO:0000259" key="5">
    <source>
        <dbReference type="PROSITE" id="PS50975"/>
    </source>
</evidence>
<keyword evidence="7" id="KW-1185">Reference proteome</keyword>
<evidence type="ECO:0000313" key="6">
    <source>
        <dbReference type="EMBL" id="MBB5937704.1"/>
    </source>
</evidence>
<dbReference type="PANTHER" id="PTHR43585:SF2">
    <property type="entry name" value="ATP-GRASP ENZYME FSQD"/>
    <property type="match status" value="1"/>
</dbReference>
<dbReference type="PROSITE" id="PS50975">
    <property type="entry name" value="ATP_GRASP"/>
    <property type="match status" value="1"/>
</dbReference>
<evidence type="ECO:0000256" key="3">
    <source>
        <dbReference type="ARBA" id="ARBA00022840"/>
    </source>
</evidence>
<evidence type="ECO:0000256" key="2">
    <source>
        <dbReference type="ARBA" id="ARBA00022741"/>
    </source>
</evidence>
<dbReference type="SUPFAM" id="SSF56059">
    <property type="entry name" value="Glutathione synthetase ATP-binding domain-like"/>
    <property type="match status" value="1"/>
</dbReference>
<dbReference type="InterPro" id="IPR013815">
    <property type="entry name" value="ATP_grasp_subdomain_1"/>
</dbReference>
<dbReference type="GO" id="GO:0046872">
    <property type="term" value="F:metal ion binding"/>
    <property type="evidence" value="ECO:0007669"/>
    <property type="project" value="InterPro"/>
</dbReference>
<keyword evidence="3 4" id="KW-0067">ATP-binding</keyword>
<feature type="domain" description="ATP-grasp" evidence="5">
    <location>
        <begin position="118"/>
        <end position="310"/>
    </location>
</feature>
<dbReference type="GO" id="GO:0005524">
    <property type="term" value="F:ATP binding"/>
    <property type="evidence" value="ECO:0007669"/>
    <property type="project" value="UniProtKB-UniRule"/>
</dbReference>
<gene>
    <name evidence="6" type="ORF">FHS42_004785</name>
</gene>
<evidence type="ECO:0000256" key="1">
    <source>
        <dbReference type="ARBA" id="ARBA00022598"/>
    </source>
</evidence>
<dbReference type="Proteomes" id="UP000588098">
    <property type="component" value="Unassembled WGS sequence"/>
</dbReference>
<reference evidence="6 7" key="1">
    <citation type="submission" date="2020-08" db="EMBL/GenBank/DDBJ databases">
        <title>Genomic Encyclopedia of Type Strains, Phase III (KMG-III): the genomes of soil and plant-associated and newly described type strains.</title>
        <authorList>
            <person name="Whitman W."/>
        </authorList>
    </citation>
    <scope>NUCLEOTIDE SEQUENCE [LARGE SCALE GENOMIC DNA]</scope>
    <source>
        <strain evidence="6 7">CECT 8305</strain>
    </source>
</reference>
<comment type="caution">
    <text evidence="6">The sequence shown here is derived from an EMBL/GenBank/DDBJ whole genome shotgun (WGS) entry which is preliminary data.</text>
</comment>
<evidence type="ECO:0000256" key="4">
    <source>
        <dbReference type="PROSITE-ProRule" id="PRU00409"/>
    </source>
</evidence>
<protein>
    <recommendedName>
        <fullName evidence="5">ATP-grasp domain-containing protein</fullName>
    </recommendedName>
</protein>
<dbReference type="GO" id="GO:0016874">
    <property type="term" value="F:ligase activity"/>
    <property type="evidence" value="ECO:0007669"/>
    <property type="project" value="UniProtKB-KW"/>
</dbReference>